<sequence>MDAAYPFHIEAQSLSETLLLIGRASGCTVSFKPDNTRDYQSQPINGRLSVRQAMGLALIDSDLETLQTRNGSLTVRKRGAAPRYVGEE</sequence>
<evidence type="ECO:0000256" key="1">
    <source>
        <dbReference type="ARBA" id="ARBA00022448"/>
    </source>
</evidence>
<name>A0A0R2ZEV7_9PSED</name>
<reference evidence="5 6" key="1">
    <citation type="submission" date="2015-02" db="EMBL/GenBank/DDBJ databases">
        <title>Two Pseudomonas sp. nov. isolated from raw milk.</title>
        <authorList>
            <person name="Wenning M."/>
            <person name="von Neubeck M."/>
            <person name="Huptas C."/>
            <person name="Scherer S."/>
        </authorList>
    </citation>
    <scope>NUCLEOTIDE SEQUENCE [LARGE SCALE GENOMIC DNA]</scope>
    <source>
        <strain evidence="5 6">DSM 14937</strain>
    </source>
</reference>
<dbReference type="PATRIC" id="fig|200450.4.peg.613"/>
<dbReference type="EMBL" id="JYLK01000013">
    <property type="protein sequence ID" value="KRP58733.1"/>
    <property type="molecule type" value="Genomic_DNA"/>
</dbReference>
<protein>
    <recommendedName>
        <fullName evidence="4">Secretin/TonB short N-terminal domain-containing protein</fullName>
    </recommendedName>
</protein>
<dbReference type="Gene3D" id="3.55.50.30">
    <property type="match status" value="1"/>
</dbReference>
<dbReference type="AlphaFoldDB" id="A0A0R2ZEV7"/>
<evidence type="ECO:0000313" key="6">
    <source>
        <dbReference type="Proteomes" id="UP000052019"/>
    </source>
</evidence>
<dbReference type="InterPro" id="IPR011662">
    <property type="entry name" value="Secretin/TonB_short_N"/>
</dbReference>
<dbReference type="GO" id="GO:0019867">
    <property type="term" value="C:outer membrane"/>
    <property type="evidence" value="ECO:0007669"/>
    <property type="project" value="InterPro"/>
</dbReference>
<dbReference type="Proteomes" id="UP000052019">
    <property type="component" value="Unassembled WGS sequence"/>
</dbReference>
<gene>
    <name evidence="5" type="ORF">TU79_18405</name>
</gene>
<evidence type="ECO:0000313" key="5">
    <source>
        <dbReference type="EMBL" id="KRP58733.1"/>
    </source>
</evidence>
<dbReference type="SMART" id="SM00965">
    <property type="entry name" value="STN"/>
    <property type="match status" value="1"/>
</dbReference>
<keyword evidence="2" id="KW-0472">Membrane</keyword>
<evidence type="ECO:0000256" key="3">
    <source>
        <dbReference type="ARBA" id="ARBA00023237"/>
    </source>
</evidence>
<keyword evidence="3" id="KW-0998">Cell outer membrane</keyword>
<organism evidence="5 6">
    <name type="scientific">Pseudomonas trivialis</name>
    <dbReference type="NCBI Taxonomy" id="200450"/>
    <lineage>
        <taxon>Bacteria</taxon>
        <taxon>Pseudomonadati</taxon>
        <taxon>Pseudomonadota</taxon>
        <taxon>Gammaproteobacteria</taxon>
        <taxon>Pseudomonadales</taxon>
        <taxon>Pseudomonadaceae</taxon>
        <taxon>Pseudomonas</taxon>
    </lineage>
</organism>
<evidence type="ECO:0000256" key="2">
    <source>
        <dbReference type="ARBA" id="ARBA00023136"/>
    </source>
</evidence>
<feature type="domain" description="Secretin/TonB short N-terminal" evidence="4">
    <location>
        <begin position="27"/>
        <end position="78"/>
    </location>
</feature>
<accession>A0A0R2ZEV7</accession>
<comment type="caution">
    <text evidence="5">The sequence shown here is derived from an EMBL/GenBank/DDBJ whole genome shotgun (WGS) entry which is preliminary data.</text>
</comment>
<proteinExistence type="predicted"/>
<keyword evidence="1" id="KW-0813">Transport</keyword>
<evidence type="ECO:0000259" key="4">
    <source>
        <dbReference type="SMART" id="SM00965"/>
    </source>
</evidence>